<feature type="transmembrane region" description="Helical" evidence="1">
    <location>
        <begin position="235"/>
        <end position="261"/>
    </location>
</feature>
<feature type="transmembrane region" description="Helical" evidence="1">
    <location>
        <begin position="99"/>
        <end position="121"/>
    </location>
</feature>
<feature type="transmembrane region" description="Helical" evidence="1">
    <location>
        <begin position="172"/>
        <end position="191"/>
    </location>
</feature>
<evidence type="ECO:0000313" key="2">
    <source>
        <dbReference type="EMBL" id="RIJ24616.1"/>
    </source>
</evidence>
<feature type="transmembrane region" description="Helical" evidence="1">
    <location>
        <begin position="296"/>
        <end position="318"/>
    </location>
</feature>
<dbReference type="AlphaFoldDB" id="A0A399QZP0"/>
<organism evidence="2 3">
    <name type="scientific">Henriciella barbarensis</name>
    <dbReference type="NCBI Taxonomy" id="86342"/>
    <lineage>
        <taxon>Bacteria</taxon>
        <taxon>Pseudomonadati</taxon>
        <taxon>Pseudomonadota</taxon>
        <taxon>Alphaproteobacteria</taxon>
        <taxon>Hyphomonadales</taxon>
        <taxon>Hyphomonadaceae</taxon>
        <taxon>Henriciella</taxon>
    </lineage>
</organism>
<name>A0A399QZP0_9PROT</name>
<keyword evidence="1" id="KW-0472">Membrane</keyword>
<dbReference type="PANTHER" id="PTHR40400:SF1">
    <property type="entry name" value="SLR1512 PROTEIN"/>
    <property type="match status" value="1"/>
</dbReference>
<evidence type="ECO:0000313" key="3">
    <source>
        <dbReference type="Proteomes" id="UP000265431"/>
    </source>
</evidence>
<dbReference type="Pfam" id="PF05982">
    <property type="entry name" value="Sbt_1"/>
    <property type="match status" value="1"/>
</dbReference>
<protein>
    <submittedName>
        <fullName evidence="2">Sodium-dependent bicarbonate transport family permease</fullName>
    </submittedName>
</protein>
<dbReference type="OrthoDB" id="345121at2"/>
<dbReference type="Proteomes" id="UP000265431">
    <property type="component" value="Unassembled WGS sequence"/>
</dbReference>
<reference evidence="2 3" key="1">
    <citation type="submission" date="2018-08" db="EMBL/GenBank/DDBJ databases">
        <title>Henriciella mobilis sp. nov., isolated from seawater.</title>
        <authorList>
            <person name="Cheng H."/>
            <person name="Wu Y.-H."/>
            <person name="Xu X.-W."/>
            <person name="Guo L.-L."/>
        </authorList>
    </citation>
    <scope>NUCLEOTIDE SEQUENCE [LARGE SCALE GENOMIC DNA]</scope>
    <source>
        <strain evidence="2 3">CCUG66934</strain>
    </source>
</reference>
<keyword evidence="3" id="KW-1185">Reference proteome</keyword>
<evidence type="ECO:0000256" key="1">
    <source>
        <dbReference type="SAM" id="Phobius"/>
    </source>
</evidence>
<accession>A0A399QZP0</accession>
<dbReference type="PANTHER" id="PTHR40400">
    <property type="entry name" value="SLR1512 PROTEIN"/>
    <property type="match status" value="1"/>
</dbReference>
<dbReference type="RefSeq" id="WP_119379805.1">
    <property type="nucleotide sequence ID" value="NZ_QWGB01000005.1"/>
</dbReference>
<comment type="caution">
    <text evidence="2">The sequence shown here is derived from an EMBL/GenBank/DDBJ whole genome shotgun (WGS) entry which is preliminary data.</text>
</comment>
<dbReference type="InterPro" id="IPR010293">
    <property type="entry name" value="Sbt_1"/>
</dbReference>
<feature type="transmembrane region" description="Helical" evidence="1">
    <location>
        <begin position="203"/>
        <end position="223"/>
    </location>
</feature>
<feature type="transmembrane region" description="Helical" evidence="1">
    <location>
        <begin position="267"/>
        <end position="289"/>
    </location>
</feature>
<gene>
    <name evidence="2" type="ORF">D1224_10440</name>
</gene>
<keyword evidence="1" id="KW-1133">Transmembrane helix</keyword>
<feature type="transmembrane region" description="Helical" evidence="1">
    <location>
        <begin position="61"/>
        <end position="87"/>
    </location>
</feature>
<dbReference type="EMBL" id="QWGB01000005">
    <property type="protein sequence ID" value="RIJ24616.1"/>
    <property type="molecule type" value="Genomic_DNA"/>
</dbReference>
<sequence length="328" mass="33780">MLDLALTTLLSPVVLFFILGLLAALLRSSMSIPEAFAKGLAIYLMMAIGLKGGIAMSESPVTLAMIGVFAIAIALSFSLPAIAYGALRVTSKLSRIDAAATAAHYGSISIVTFVAATQLLASANIESSGYMVAVAAAMEAPAIITALFLASRGKQKSEPVAGSESGELFREVLLNASVVVLVGALIIGALIGTDGAKQISPFFVDPFQGVLCLFLLDMGLSAGRGLRHGWRQLDAAALGFGIYMPLISASLAAIASILLGLDTGDTTLLMVLSASASYIAVPAAMRLALPEAKPSIYLTLSLGITFPFNIAVGIPLYLTVAQWLQGGA</sequence>
<keyword evidence="1" id="KW-0812">Transmembrane</keyword>
<feature type="transmembrane region" description="Helical" evidence="1">
    <location>
        <begin position="127"/>
        <end position="151"/>
    </location>
</feature>
<proteinExistence type="predicted"/>